<dbReference type="Proteomes" id="UP000578531">
    <property type="component" value="Unassembled WGS sequence"/>
</dbReference>
<gene>
    <name evidence="1" type="ORF">HO173_000522</name>
</gene>
<keyword evidence="2" id="KW-1185">Reference proteome</keyword>
<name>A0A8H6LAX0_9LECA</name>
<evidence type="ECO:0000313" key="1">
    <source>
        <dbReference type="EMBL" id="KAF6241810.1"/>
    </source>
</evidence>
<sequence>MANAQLPGEPIDLNYFVCTLGQAAALIADKPHSFRTVNEFIDHQAREHPTSPAVGFPIPPKDRGTDREWNYKVYSKWILEIHYRGTRG</sequence>
<dbReference type="GeneID" id="59282201"/>
<dbReference type="EMBL" id="JACCJC010000001">
    <property type="protein sequence ID" value="KAF6241810.1"/>
    <property type="molecule type" value="Genomic_DNA"/>
</dbReference>
<dbReference type="RefSeq" id="XP_037171050.1">
    <property type="nucleotide sequence ID" value="XM_037302471.1"/>
</dbReference>
<proteinExistence type="predicted"/>
<protein>
    <submittedName>
        <fullName evidence="1">Uncharacterized protein</fullName>
    </submittedName>
</protein>
<reference evidence="1 2" key="1">
    <citation type="journal article" date="2020" name="Genomics">
        <title>Complete, high-quality genomes from long-read metagenomic sequencing of two wolf lichen thalli reveals enigmatic genome architecture.</title>
        <authorList>
            <person name="McKenzie S.K."/>
            <person name="Walston R.F."/>
            <person name="Allen J.L."/>
        </authorList>
    </citation>
    <scope>NUCLEOTIDE SEQUENCE [LARGE SCALE GENOMIC DNA]</scope>
    <source>
        <strain evidence="1">WasteWater2</strain>
    </source>
</reference>
<organism evidence="1 2">
    <name type="scientific">Letharia columbiana</name>
    <dbReference type="NCBI Taxonomy" id="112416"/>
    <lineage>
        <taxon>Eukaryota</taxon>
        <taxon>Fungi</taxon>
        <taxon>Dikarya</taxon>
        <taxon>Ascomycota</taxon>
        <taxon>Pezizomycotina</taxon>
        <taxon>Lecanoromycetes</taxon>
        <taxon>OSLEUM clade</taxon>
        <taxon>Lecanoromycetidae</taxon>
        <taxon>Lecanorales</taxon>
        <taxon>Lecanorineae</taxon>
        <taxon>Parmeliaceae</taxon>
        <taxon>Letharia</taxon>
    </lineage>
</organism>
<comment type="caution">
    <text evidence="1">The sequence shown here is derived from an EMBL/GenBank/DDBJ whole genome shotgun (WGS) entry which is preliminary data.</text>
</comment>
<accession>A0A8H6LAX0</accession>
<dbReference type="AlphaFoldDB" id="A0A8H6LAX0"/>
<evidence type="ECO:0000313" key="2">
    <source>
        <dbReference type="Proteomes" id="UP000578531"/>
    </source>
</evidence>